<comment type="catalytic activity">
    <reaction evidence="8 9">
        <text>an N-terminal (5-L-glutamyl)-[peptide] + an alpha-amino acid = 5-L-glutamyl amino acid + an N-terminal L-alpha-aminoacyl-[peptide]</text>
        <dbReference type="Rhea" id="RHEA:23904"/>
        <dbReference type="Rhea" id="RHEA-COMP:9780"/>
        <dbReference type="Rhea" id="RHEA-COMP:9795"/>
        <dbReference type="ChEBI" id="CHEBI:77644"/>
        <dbReference type="ChEBI" id="CHEBI:78597"/>
        <dbReference type="ChEBI" id="CHEBI:78599"/>
        <dbReference type="ChEBI" id="CHEBI:78608"/>
        <dbReference type="EC" id="2.3.2.2"/>
    </reaction>
</comment>
<comment type="caution">
    <text evidence="11">The sequence shown here is derived from an EMBL/GenBank/DDBJ whole genome shotgun (WGS) entry which is preliminary data.</text>
</comment>
<evidence type="ECO:0000256" key="10">
    <source>
        <dbReference type="SAM" id="SignalP"/>
    </source>
</evidence>
<dbReference type="Gene3D" id="1.10.246.130">
    <property type="match status" value="1"/>
</dbReference>
<keyword evidence="7 9" id="KW-0012">Acyltransferase</keyword>
<keyword evidence="5 9" id="KW-0378">Hydrolase</keyword>
<evidence type="ECO:0000256" key="9">
    <source>
        <dbReference type="RuleBase" id="RU368036"/>
    </source>
</evidence>
<keyword evidence="4 9" id="KW-0808">Transferase</keyword>
<dbReference type="InterPro" id="IPR043137">
    <property type="entry name" value="GGT_ssub_C"/>
</dbReference>
<comment type="similarity">
    <text evidence="3 9">Belongs to the gamma-glutamyltransferase family.</text>
</comment>
<evidence type="ECO:0000313" key="12">
    <source>
        <dbReference type="Proteomes" id="UP001161064"/>
    </source>
</evidence>
<dbReference type="NCBIfam" id="TIGR00066">
    <property type="entry name" value="g_glut_trans"/>
    <property type="match status" value="1"/>
</dbReference>
<dbReference type="Pfam" id="PF01019">
    <property type="entry name" value="G_glu_transpept"/>
    <property type="match status" value="1"/>
</dbReference>
<dbReference type="InterPro" id="IPR029055">
    <property type="entry name" value="Ntn_hydrolases_N"/>
</dbReference>
<feature type="signal peptide" evidence="10">
    <location>
        <begin position="1"/>
        <end position="22"/>
    </location>
</feature>
<dbReference type="PRINTS" id="PR01210">
    <property type="entry name" value="GGTRANSPTASE"/>
</dbReference>
<reference evidence="11" key="2">
    <citation type="journal article" date="2023" name="ISME Commun">
        <title>Characterization of a bloom-associated alphaproteobacterial lineage, 'Candidatus Phycosocius': insights into freshwater algal-bacterial interactions.</title>
        <authorList>
            <person name="Tanabe Y."/>
            <person name="Yamaguchi H."/>
            <person name="Yoshida M."/>
            <person name="Kai A."/>
            <person name="Okazaki Y."/>
        </authorList>
    </citation>
    <scope>NUCLEOTIDE SEQUENCE</scope>
    <source>
        <strain evidence="11">BOTRYCO-1</strain>
    </source>
</reference>
<organism evidence="11 12">
    <name type="scientific">Candidatus Phycosocius spiralis</name>
    <dbReference type="NCBI Taxonomy" id="2815099"/>
    <lineage>
        <taxon>Bacteria</taxon>
        <taxon>Pseudomonadati</taxon>
        <taxon>Pseudomonadota</taxon>
        <taxon>Alphaproteobacteria</taxon>
        <taxon>Caulobacterales</taxon>
        <taxon>Caulobacterales incertae sedis</taxon>
        <taxon>Candidatus Phycosocius</taxon>
    </lineage>
</organism>
<dbReference type="EC" id="2.3.2.2" evidence="9"/>
<evidence type="ECO:0000256" key="5">
    <source>
        <dbReference type="ARBA" id="ARBA00022801"/>
    </source>
</evidence>
<dbReference type="EMBL" id="BPFZ01000017">
    <property type="protein sequence ID" value="GIU68030.1"/>
    <property type="molecule type" value="Genomic_DNA"/>
</dbReference>
<dbReference type="RefSeq" id="WP_284361533.1">
    <property type="nucleotide sequence ID" value="NZ_BPFZ01000017.1"/>
</dbReference>
<sequence>MRHILSLGLALCLAACAINSVASPPSVSQPKASVPEAKPAGQWSHGAMIAAANPLAVEAGLEILRAGGSAVDAAIAVQTALGLVEPQSSGIGGGAFMLHYDAKTGDVVAYDGREVAPAGANERLFLDEAGAPLPFWAAVKSGRSQGVPGAVAMLYLAWQEHGKLPWSRSFQPAIILARDGFPISPRLNSSVTQLKRITEPGDDVVSYLMDETATPLPVGTILKNAAYADTLSQIATQGPKAFYEGAIAADIVARSGQAPMPGTLSLADLKAYKPKRLEPICRTYHERKVCGMGPPSSGGIGVLATLGILENFDMAATDPREPLGWHRFIEAQRLAYADRDTYVADDRFVVVPIKGLLDATYLKSRAALISDTSSMKTVEPGEPPGSVKRGRDATGNVFGTTHFVIVDQSGDVVSMTTTVEGLFGSQRMVRGFFLNNQLTDFSFLNVDAKGEPIANAPAAGKKPRSSMAPTIVFDKDGHFELAVGSPGGNAIIAYVSKAIIGMLDWNLTPQEAVALPNMIARTIPVAVERSRANPKLIQSLEALGHTFRDGGGAEGSGLHAIRLTPQGLVGGADPRREGVARQP</sequence>
<accession>A0ABQ4PYP0</accession>
<evidence type="ECO:0000256" key="4">
    <source>
        <dbReference type="ARBA" id="ARBA00022679"/>
    </source>
</evidence>
<evidence type="ECO:0000256" key="6">
    <source>
        <dbReference type="ARBA" id="ARBA00023145"/>
    </source>
</evidence>
<evidence type="ECO:0000256" key="7">
    <source>
        <dbReference type="ARBA" id="ARBA00023315"/>
    </source>
</evidence>
<comment type="pathway">
    <text evidence="9">Sulfur metabolism; glutathione metabolism.</text>
</comment>
<evidence type="ECO:0000256" key="8">
    <source>
        <dbReference type="ARBA" id="ARBA00047417"/>
    </source>
</evidence>
<feature type="chain" id="PRO_5045045597" description="Glutathione hydrolase proenzyme" evidence="10">
    <location>
        <begin position="23"/>
        <end position="583"/>
    </location>
</feature>
<name>A0ABQ4PYP0_9PROT</name>
<reference evidence="11" key="1">
    <citation type="submission" date="2021-05" db="EMBL/GenBank/DDBJ databases">
        <authorList>
            <person name="Tanabe Y."/>
        </authorList>
    </citation>
    <scope>NUCLEOTIDE SEQUENCE</scope>
    <source>
        <strain evidence="11">BOTRYCO-1</strain>
    </source>
</reference>
<dbReference type="InterPro" id="IPR051792">
    <property type="entry name" value="GGT_bact"/>
</dbReference>
<comment type="catalytic activity">
    <reaction evidence="2 9">
        <text>glutathione + H2O = L-cysteinylglycine + L-glutamate</text>
        <dbReference type="Rhea" id="RHEA:28807"/>
        <dbReference type="ChEBI" id="CHEBI:15377"/>
        <dbReference type="ChEBI" id="CHEBI:29985"/>
        <dbReference type="ChEBI" id="CHEBI:57925"/>
        <dbReference type="ChEBI" id="CHEBI:61694"/>
        <dbReference type="EC" id="3.4.19.13"/>
    </reaction>
</comment>
<keyword evidence="12" id="KW-1185">Reference proteome</keyword>
<comment type="subunit">
    <text evidence="9">This enzyme consists of two polypeptide chains, which are synthesized in precursor form from a single polypeptide.</text>
</comment>
<keyword evidence="10" id="KW-0732">Signal</keyword>
<protein>
    <recommendedName>
        <fullName evidence="9">Glutathione hydrolase proenzyme</fullName>
        <ecNumber evidence="9">2.3.2.2</ecNumber>
        <ecNumber evidence="9">3.4.19.13</ecNumber>
    </recommendedName>
    <component>
        <recommendedName>
            <fullName evidence="9">Glutathione hydrolase large chain</fullName>
        </recommendedName>
    </component>
    <component>
        <recommendedName>
            <fullName evidence="9">Glutathione hydrolase small chain</fullName>
        </recommendedName>
    </component>
</protein>
<evidence type="ECO:0000256" key="1">
    <source>
        <dbReference type="ARBA" id="ARBA00001049"/>
    </source>
</evidence>
<keyword evidence="6 9" id="KW-0865">Zymogen</keyword>
<dbReference type="PANTHER" id="PTHR43199">
    <property type="entry name" value="GLUTATHIONE HYDROLASE"/>
    <property type="match status" value="1"/>
</dbReference>
<comment type="PTM">
    <text evidence="9">Cleaved by autocatalysis into a large and a small subunit.</text>
</comment>
<dbReference type="SUPFAM" id="SSF56235">
    <property type="entry name" value="N-terminal nucleophile aminohydrolases (Ntn hydrolases)"/>
    <property type="match status" value="1"/>
</dbReference>
<proteinExistence type="inferred from homology"/>
<evidence type="ECO:0000313" key="11">
    <source>
        <dbReference type="EMBL" id="GIU68030.1"/>
    </source>
</evidence>
<gene>
    <name evidence="11" type="ORF">PsB1_2184</name>
</gene>
<dbReference type="Proteomes" id="UP001161064">
    <property type="component" value="Unassembled WGS sequence"/>
</dbReference>
<dbReference type="InterPro" id="IPR043138">
    <property type="entry name" value="GGT_lsub"/>
</dbReference>
<evidence type="ECO:0000256" key="3">
    <source>
        <dbReference type="ARBA" id="ARBA00009381"/>
    </source>
</evidence>
<dbReference type="InterPro" id="IPR000101">
    <property type="entry name" value="GGT_peptidase"/>
</dbReference>
<evidence type="ECO:0000256" key="2">
    <source>
        <dbReference type="ARBA" id="ARBA00001089"/>
    </source>
</evidence>
<keyword evidence="9" id="KW-0317">Glutathione biosynthesis</keyword>
<dbReference type="Gene3D" id="3.60.20.40">
    <property type="match status" value="1"/>
</dbReference>
<dbReference type="PANTHER" id="PTHR43199:SF1">
    <property type="entry name" value="GLUTATHIONE HYDROLASE PROENZYME"/>
    <property type="match status" value="1"/>
</dbReference>
<dbReference type="EC" id="3.4.19.13" evidence="9"/>
<comment type="catalytic activity">
    <reaction evidence="1 9">
        <text>an S-substituted glutathione + H2O = an S-substituted L-cysteinylglycine + L-glutamate</text>
        <dbReference type="Rhea" id="RHEA:59468"/>
        <dbReference type="ChEBI" id="CHEBI:15377"/>
        <dbReference type="ChEBI" id="CHEBI:29985"/>
        <dbReference type="ChEBI" id="CHEBI:90779"/>
        <dbReference type="ChEBI" id="CHEBI:143103"/>
        <dbReference type="EC" id="3.4.19.13"/>
    </reaction>
</comment>